<dbReference type="EMBL" id="JAURVH010001523">
    <property type="protein sequence ID" value="KAK5921293.1"/>
    <property type="molecule type" value="Genomic_DNA"/>
</dbReference>
<dbReference type="Proteomes" id="UP001331515">
    <property type="component" value="Unassembled WGS sequence"/>
</dbReference>
<dbReference type="AlphaFoldDB" id="A0AAN8HN08"/>
<comment type="caution">
    <text evidence="1">The sequence shown here is derived from an EMBL/GenBank/DDBJ whole genome shotgun (WGS) entry which is preliminary data.</text>
</comment>
<evidence type="ECO:0000313" key="2">
    <source>
        <dbReference type="Proteomes" id="UP001331515"/>
    </source>
</evidence>
<accession>A0AAN8HN08</accession>
<reference evidence="1 2" key="1">
    <citation type="journal article" date="2023" name="Mol. Biol. Evol.">
        <title>Genomics of Secondarily Temperate Adaptation in the Only Non-Antarctic Icefish.</title>
        <authorList>
            <person name="Rivera-Colon A.G."/>
            <person name="Rayamajhi N."/>
            <person name="Minhas B.F."/>
            <person name="Madrigal G."/>
            <person name="Bilyk K.T."/>
            <person name="Yoon V."/>
            <person name="Hune M."/>
            <person name="Gregory S."/>
            <person name="Cheng C.H.C."/>
            <person name="Catchen J.M."/>
        </authorList>
    </citation>
    <scope>NUCLEOTIDE SEQUENCE [LARGE SCALE GENOMIC DNA]</scope>
    <source>
        <tissue evidence="1">White muscle</tissue>
    </source>
</reference>
<proteinExistence type="predicted"/>
<keyword evidence="2" id="KW-1185">Reference proteome</keyword>
<gene>
    <name evidence="1" type="ORF">CgunFtcFv8_025009</name>
</gene>
<evidence type="ECO:0000313" key="1">
    <source>
        <dbReference type="EMBL" id="KAK5921293.1"/>
    </source>
</evidence>
<organism evidence="1 2">
    <name type="scientific">Champsocephalus gunnari</name>
    <name type="common">Mackerel icefish</name>
    <dbReference type="NCBI Taxonomy" id="52237"/>
    <lineage>
        <taxon>Eukaryota</taxon>
        <taxon>Metazoa</taxon>
        <taxon>Chordata</taxon>
        <taxon>Craniata</taxon>
        <taxon>Vertebrata</taxon>
        <taxon>Euteleostomi</taxon>
        <taxon>Actinopterygii</taxon>
        <taxon>Neopterygii</taxon>
        <taxon>Teleostei</taxon>
        <taxon>Neoteleostei</taxon>
        <taxon>Acanthomorphata</taxon>
        <taxon>Eupercaria</taxon>
        <taxon>Perciformes</taxon>
        <taxon>Notothenioidei</taxon>
        <taxon>Channichthyidae</taxon>
        <taxon>Champsocephalus</taxon>
    </lineage>
</organism>
<protein>
    <submittedName>
        <fullName evidence="1">Uncharacterized protein</fullName>
    </submittedName>
</protein>
<sequence length="90" mass="10842">MSELLLHYRRYVLNWYTLIINKKVAINEFQDITLSRAQHARLIPGPHSELSKALNIVTINLRLLRNMLSEQLNFWKSSFEIYFKRFCRCL</sequence>
<name>A0AAN8HN08_CHAGU</name>